<protein>
    <recommendedName>
        <fullName evidence="1">DUF6922 domain-containing protein</fullName>
    </recommendedName>
</protein>
<dbReference type="InterPro" id="IPR053830">
    <property type="entry name" value="DUF6922"/>
</dbReference>
<organism evidence="2 3">
    <name type="scientific">Candidatus Woesebacteria bacterium GW2011_GWB1_33_22</name>
    <dbReference type="NCBI Taxonomy" id="1618566"/>
    <lineage>
        <taxon>Bacteria</taxon>
        <taxon>Candidatus Woeseibacteriota</taxon>
    </lineage>
</organism>
<name>A0A0F9ZLX8_9BACT</name>
<dbReference type="Proteomes" id="UP000034778">
    <property type="component" value="Unassembled WGS sequence"/>
</dbReference>
<sequence>MIKIPSKLQGILWSVPLNKIDLKVHKSYLTHQILMFGSFDDIKWLFNVYPNNDIKSIFIDKPQKIYTPEGFNFVKNFVLNLKDQNIPPKNYVNVIHSKS</sequence>
<accession>A0A0F9ZLX8</accession>
<dbReference type="AlphaFoldDB" id="A0A0F9ZLX8"/>
<evidence type="ECO:0000313" key="2">
    <source>
        <dbReference type="EMBL" id="KKP45223.1"/>
    </source>
</evidence>
<reference evidence="2 3" key="1">
    <citation type="journal article" date="2015" name="Nature">
        <title>rRNA introns, odd ribosomes, and small enigmatic genomes across a large radiation of phyla.</title>
        <authorList>
            <person name="Brown C.T."/>
            <person name="Hug L.A."/>
            <person name="Thomas B.C."/>
            <person name="Sharon I."/>
            <person name="Castelle C.J."/>
            <person name="Singh A."/>
            <person name="Wilkins M.J."/>
            <person name="Williams K.H."/>
            <person name="Banfield J.F."/>
        </authorList>
    </citation>
    <scope>NUCLEOTIDE SEQUENCE [LARGE SCALE GENOMIC DNA]</scope>
</reference>
<evidence type="ECO:0000313" key="3">
    <source>
        <dbReference type="Proteomes" id="UP000034778"/>
    </source>
</evidence>
<feature type="domain" description="DUF6922" evidence="1">
    <location>
        <begin position="11"/>
        <end position="57"/>
    </location>
</feature>
<dbReference type="Pfam" id="PF21956">
    <property type="entry name" value="DUF6922"/>
    <property type="match status" value="1"/>
</dbReference>
<dbReference type="STRING" id="1618566.UR35_C0002G0056"/>
<proteinExistence type="predicted"/>
<evidence type="ECO:0000259" key="1">
    <source>
        <dbReference type="Pfam" id="PF21956"/>
    </source>
</evidence>
<comment type="caution">
    <text evidence="2">The sequence shown here is derived from an EMBL/GenBank/DDBJ whole genome shotgun (WGS) entry which is preliminary data.</text>
</comment>
<gene>
    <name evidence="2" type="ORF">UR35_C0002G0056</name>
</gene>
<dbReference type="EMBL" id="LBOW01000002">
    <property type="protein sequence ID" value="KKP45223.1"/>
    <property type="molecule type" value="Genomic_DNA"/>
</dbReference>